<evidence type="ECO:0000256" key="1">
    <source>
        <dbReference type="SAM" id="MobiDB-lite"/>
    </source>
</evidence>
<evidence type="ECO:0000313" key="3">
    <source>
        <dbReference type="EMBL" id="RKL69056.1"/>
    </source>
</evidence>
<dbReference type="EMBL" id="PDOE01000001">
    <property type="protein sequence ID" value="RKL69056.1"/>
    <property type="molecule type" value="Genomic_DNA"/>
</dbReference>
<gene>
    <name evidence="3" type="ORF">CR203_03170</name>
</gene>
<evidence type="ECO:0000259" key="2">
    <source>
        <dbReference type="Pfam" id="PF05193"/>
    </source>
</evidence>
<feature type="domain" description="Peptidase M16 C-terminal" evidence="2">
    <location>
        <begin position="185"/>
        <end position="363"/>
    </location>
</feature>
<dbReference type="InterPro" id="IPR011249">
    <property type="entry name" value="Metalloenz_LuxS/M16"/>
</dbReference>
<comment type="caution">
    <text evidence="3">The sequence shown here is derived from an EMBL/GenBank/DDBJ whole genome shotgun (WGS) entry which is preliminary data.</text>
</comment>
<accession>A0A3A9KX82</accession>
<sequence length="434" mass="49957">MNQEPVIHFQSGSINVHYIPSTTFKTNTFVIQLKAPLAKDTVTKRAILPQVLQSGSEDYPTRLALRSALEDLYGASLQGDIVKKGENQIMSFRMDIANEKFLKDNTPLMEQGLKLLSSVFLHPKISNNQFDDKILSDEIRTHRQKIASIFDDKMRFANKRLTEEMCKNEPFGLHVLGEEKDLDAIDSKNLFEYYQQVLQNDQIDFYIMGDMNHDDLKEMIEKYFMITRNETTTNTNNNSPDSSANQQSREPREVVEEQEIQQGKLHLGYRTNVTYGDQEYFALQLFNGIFGGFSHSKLFINVREKASLAYYAASRIESMKGLLIVMAGIESNKYDEATSIIFKQMEDMQNGEFTEEDIEQTKAVFKNQILETMDSPRGRIELEYQNEVGVGRIPLEEWMTRIDEVTKEDIVQVASKIQLDTTYFLKGKEESANE</sequence>
<dbReference type="InterPro" id="IPR007863">
    <property type="entry name" value="Peptidase_M16_C"/>
</dbReference>
<organism evidence="3 4">
    <name type="scientific">Salipaludibacillus neizhouensis</name>
    <dbReference type="NCBI Taxonomy" id="885475"/>
    <lineage>
        <taxon>Bacteria</taxon>
        <taxon>Bacillati</taxon>
        <taxon>Bacillota</taxon>
        <taxon>Bacilli</taxon>
        <taxon>Bacillales</taxon>
        <taxon>Bacillaceae</taxon>
    </lineage>
</organism>
<feature type="region of interest" description="Disordered" evidence="1">
    <location>
        <begin position="230"/>
        <end position="260"/>
    </location>
</feature>
<dbReference type="Proteomes" id="UP000281498">
    <property type="component" value="Unassembled WGS sequence"/>
</dbReference>
<dbReference type="SUPFAM" id="SSF63411">
    <property type="entry name" value="LuxS/MPP-like metallohydrolase"/>
    <property type="match status" value="2"/>
</dbReference>
<dbReference type="AlphaFoldDB" id="A0A3A9KX82"/>
<proteinExistence type="predicted"/>
<dbReference type="Gene3D" id="3.30.830.10">
    <property type="entry name" value="Metalloenzyme, LuxS/M16 peptidase-like"/>
    <property type="match status" value="2"/>
</dbReference>
<dbReference type="NCBIfam" id="NF047422">
    <property type="entry name" value="YfmF_fam"/>
    <property type="match status" value="1"/>
</dbReference>
<dbReference type="OrthoDB" id="9762085at2"/>
<reference evidence="3 4" key="1">
    <citation type="submission" date="2017-10" db="EMBL/GenBank/DDBJ databases">
        <title>Bacillus sp. nov., a halophilic bacterium isolated from a Keqin Lake.</title>
        <authorList>
            <person name="Wang H."/>
        </authorList>
    </citation>
    <scope>NUCLEOTIDE SEQUENCE [LARGE SCALE GENOMIC DNA]</scope>
    <source>
        <strain evidence="3 4">KCTC 13187</strain>
    </source>
</reference>
<dbReference type="PANTHER" id="PTHR11851:SF186">
    <property type="entry name" value="INACTIVE METALLOPROTEASE YMFF-RELATED"/>
    <property type="match status" value="1"/>
</dbReference>
<dbReference type="GO" id="GO:0046872">
    <property type="term" value="F:metal ion binding"/>
    <property type="evidence" value="ECO:0007669"/>
    <property type="project" value="InterPro"/>
</dbReference>
<name>A0A3A9KX82_9BACI</name>
<dbReference type="RefSeq" id="WP_110936305.1">
    <property type="nucleotide sequence ID" value="NZ_KZ614146.1"/>
</dbReference>
<evidence type="ECO:0000313" key="4">
    <source>
        <dbReference type="Proteomes" id="UP000281498"/>
    </source>
</evidence>
<dbReference type="Pfam" id="PF05193">
    <property type="entry name" value="Peptidase_M16_C"/>
    <property type="match status" value="1"/>
</dbReference>
<feature type="compositionally biased region" description="Polar residues" evidence="1">
    <location>
        <begin position="239"/>
        <end position="248"/>
    </location>
</feature>
<dbReference type="InterPro" id="IPR050361">
    <property type="entry name" value="MPP/UQCRC_Complex"/>
</dbReference>
<dbReference type="PANTHER" id="PTHR11851">
    <property type="entry name" value="METALLOPROTEASE"/>
    <property type="match status" value="1"/>
</dbReference>
<keyword evidence="4" id="KW-1185">Reference proteome</keyword>
<protein>
    <submittedName>
        <fullName evidence="3">Peptidase M16</fullName>
    </submittedName>
</protein>